<organism evidence="1 2">
    <name type="scientific">Melastoma candidum</name>
    <dbReference type="NCBI Taxonomy" id="119954"/>
    <lineage>
        <taxon>Eukaryota</taxon>
        <taxon>Viridiplantae</taxon>
        <taxon>Streptophyta</taxon>
        <taxon>Embryophyta</taxon>
        <taxon>Tracheophyta</taxon>
        <taxon>Spermatophyta</taxon>
        <taxon>Magnoliopsida</taxon>
        <taxon>eudicotyledons</taxon>
        <taxon>Gunneridae</taxon>
        <taxon>Pentapetalae</taxon>
        <taxon>rosids</taxon>
        <taxon>malvids</taxon>
        <taxon>Myrtales</taxon>
        <taxon>Melastomataceae</taxon>
        <taxon>Melastomatoideae</taxon>
        <taxon>Melastomateae</taxon>
        <taxon>Melastoma</taxon>
    </lineage>
</organism>
<dbReference type="EMBL" id="CM042887">
    <property type="protein sequence ID" value="KAI4331494.1"/>
    <property type="molecule type" value="Genomic_DNA"/>
</dbReference>
<protein>
    <submittedName>
        <fullName evidence="1">Uncharacterized protein</fullName>
    </submittedName>
</protein>
<keyword evidence="2" id="KW-1185">Reference proteome</keyword>
<gene>
    <name evidence="1" type="ORF">MLD38_029680</name>
</gene>
<reference evidence="2" key="1">
    <citation type="journal article" date="2023" name="Front. Plant Sci.">
        <title>Chromosomal-level genome assembly of Melastoma candidum provides insights into trichome evolution.</title>
        <authorList>
            <person name="Zhong Y."/>
            <person name="Wu W."/>
            <person name="Sun C."/>
            <person name="Zou P."/>
            <person name="Liu Y."/>
            <person name="Dai S."/>
            <person name="Zhou R."/>
        </authorList>
    </citation>
    <scope>NUCLEOTIDE SEQUENCE [LARGE SCALE GENOMIC DNA]</scope>
</reference>
<name>A0ACB9N6U8_9MYRT</name>
<comment type="caution">
    <text evidence="1">The sequence shown here is derived from an EMBL/GenBank/DDBJ whole genome shotgun (WGS) entry which is preliminary data.</text>
</comment>
<proteinExistence type="predicted"/>
<dbReference type="Proteomes" id="UP001057402">
    <property type="component" value="Chromosome 8"/>
</dbReference>
<evidence type="ECO:0000313" key="2">
    <source>
        <dbReference type="Proteomes" id="UP001057402"/>
    </source>
</evidence>
<sequence length="654" mass="72827">MNLHRLLLLPLFCLVFAIPHLVLSETRYVACASPTCGGNQFLYPFWISGKQPSYCGEPAFKIYCEDDRPTLLISGKNFTAKKVLSYYDNSLLLVDDITYREPCGLPLSNWNLDGTPFDVSPSNYDLYIFYNCTTQPPLSPYPVTCATAPSLHSFAFLYGELVDKTDSVGNYGCRSVIRAPVDISRSKSDVLRMTTIDIVKIGFLANWTANNCSECGDSGGRCGFNDDNKFACFCPDGVHPKTCPNDRNVRKWIGIGVGTGAGFLVLMSALLFALYTCRRKKYGRASVISRGLFSKYSSRMDFEKGSFHYKVPIFDYDELAKATNNFDPAMELGDGGFGTVFKGKLRDGRVVAVKQLYEHNYKKLEQFMNEVDILARVQHRNLISLYGCTSRQSSRLLLVYEYISNGTVADHISGDLAKPGLPPWSTRLNIAIETAIAVVYLHASDIVHRDLKTNNILLDDNFTVKVADFGLSRLFPLDVSHISTAPQGTPGYVDPEYHQCYQLTEKSDVYSFGVVLLELISSLPAVDIMRHRHEINLSALAINKIQANALHELVDANLGFQSNENTREMITAVAELAFRCLQPRHEERPSMQEVLETLQQIQKCGCKGEKPENVVDSSDDAALLKNNPLMLSPDSVTTRWVSSSSTSRTTSTSS</sequence>
<accession>A0ACB9N6U8</accession>
<evidence type="ECO:0000313" key="1">
    <source>
        <dbReference type="EMBL" id="KAI4331494.1"/>
    </source>
</evidence>